<dbReference type="RefSeq" id="WP_096831750.1">
    <property type="nucleotide sequence ID" value="NZ_NXIB02000045.1"/>
</dbReference>
<proteinExistence type="predicted"/>
<feature type="transmembrane region" description="Helical" evidence="1">
    <location>
        <begin position="61"/>
        <end position="80"/>
    </location>
</feature>
<keyword evidence="1" id="KW-0472">Membrane</keyword>
<keyword evidence="1" id="KW-0812">Transmembrane</keyword>
<dbReference type="EMBL" id="NXIB02000045">
    <property type="protein sequence ID" value="PHX55664.1"/>
    <property type="molecule type" value="Genomic_DNA"/>
</dbReference>
<name>A0A2G4F1L7_9CYAN</name>
<keyword evidence="3" id="KW-1185">Reference proteome</keyword>
<keyword evidence="1" id="KW-1133">Transmembrane helix</keyword>
<evidence type="ECO:0000256" key="1">
    <source>
        <dbReference type="SAM" id="Phobius"/>
    </source>
</evidence>
<protein>
    <submittedName>
        <fullName evidence="2">Uncharacterized protein</fullName>
    </submittedName>
</protein>
<accession>A0A2G4F1L7</accession>
<gene>
    <name evidence="2" type="ORF">CP500_009650</name>
</gene>
<organism evidence="2 3">
    <name type="scientific">Tychonema bourrellyi FEM_GT703</name>
    <dbReference type="NCBI Taxonomy" id="2040638"/>
    <lineage>
        <taxon>Bacteria</taxon>
        <taxon>Bacillati</taxon>
        <taxon>Cyanobacteriota</taxon>
        <taxon>Cyanophyceae</taxon>
        <taxon>Oscillatoriophycideae</taxon>
        <taxon>Oscillatoriales</taxon>
        <taxon>Microcoleaceae</taxon>
        <taxon>Tychonema</taxon>
    </lineage>
</organism>
<feature type="transmembrane region" description="Helical" evidence="1">
    <location>
        <begin position="12"/>
        <end position="41"/>
    </location>
</feature>
<dbReference type="OrthoDB" id="465609at2"/>
<reference evidence="2" key="1">
    <citation type="submission" date="2017-10" db="EMBL/GenBank/DDBJ databases">
        <title>Draft genome sequence of the planktic cyanobacteria Tychonema bourrellyi isolated from alpine lentic freshwater.</title>
        <authorList>
            <person name="Tett A."/>
            <person name="Armanini F."/>
            <person name="Asnicar F."/>
            <person name="Boscaini A."/>
            <person name="Pasolli E."/>
            <person name="Zolfo M."/>
            <person name="Donati C."/>
            <person name="Salmaso N."/>
            <person name="Segata N."/>
        </authorList>
    </citation>
    <scope>NUCLEOTIDE SEQUENCE</scope>
    <source>
        <strain evidence="2">FEM_GT703</strain>
    </source>
</reference>
<dbReference type="AlphaFoldDB" id="A0A2G4F1L7"/>
<comment type="caution">
    <text evidence="2">The sequence shown here is derived from an EMBL/GenBank/DDBJ whole genome shotgun (WGS) entry which is preliminary data.</text>
</comment>
<evidence type="ECO:0000313" key="2">
    <source>
        <dbReference type="EMBL" id="PHX55664.1"/>
    </source>
</evidence>
<sequence length="229" mass="25601">MHSAKQIGSILLYFLGAIGYLAIAVVIVGTSVLIKFVALMLADKILYTILILGDLLRGIEIIELLNLLVFAFIGMGFGLATRLLKPEYGRKVSAILLTAIVPLVFMSTPIIRYNSWLDKVEESDNLSRAETTTLTNSFLKKQVGIQGFLGYYFYTGQFPVIPTKQSEMKDLDSFEKKINSKFVQLTGAAPTIVSWSMLICFWVIRIFYFSIAVIATIAHFRQGVVIARR</sequence>
<feature type="transmembrane region" description="Helical" evidence="1">
    <location>
        <begin position="192"/>
        <end position="220"/>
    </location>
</feature>
<evidence type="ECO:0000313" key="3">
    <source>
        <dbReference type="Proteomes" id="UP000226442"/>
    </source>
</evidence>
<feature type="transmembrane region" description="Helical" evidence="1">
    <location>
        <begin position="92"/>
        <end position="111"/>
    </location>
</feature>
<dbReference type="Proteomes" id="UP000226442">
    <property type="component" value="Unassembled WGS sequence"/>
</dbReference>